<feature type="transmembrane region" description="Helical" evidence="2">
    <location>
        <begin position="357"/>
        <end position="376"/>
    </location>
</feature>
<keyword evidence="5" id="KW-0012">Acyltransferase</keyword>
<feature type="transmembrane region" description="Helical" evidence="2">
    <location>
        <begin position="117"/>
        <end position="134"/>
    </location>
</feature>
<feature type="region of interest" description="Disordered" evidence="1">
    <location>
        <begin position="1"/>
        <end position="27"/>
    </location>
</feature>
<feature type="domain" description="SGNH" evidence="4">
    <location>
        <begin position="447"/>
        <end position="692"/>
    </location>
</feature>
<feature type="transmembrane region" description="Helical" evidence="2">
    <location>
        <begin position="75"/>
        <end position="96"/>
    </location>
</feature>
<name>A0ABX7G9B7_9PSED</name>
<feature type="domain" description="Acyltransferase 3" evidence="3">
    <location>
        <begin position="47"/>
        <end position="369"/>
    </location>
</feature>
<evidence type="ECO:0000313" key="6">
    <source>
        <dbReference type="Proteomes" id="UP000663686"/>
    </source>
</evidence>
<dbReference type="EMBL" id="CP069352">
    <property type="protein sequence ID" value="QRK81667.1"/>
    <property type="molecule type" value="Genomic_DNA"/>
</dbReference>
<reference evidence="5 6" key="1">
    <citation type="submission" date="2021-03" db="EMBL/GenBank/DDBJ databases">
        <title>P. granadensis CT364 genome publication.</title>
        <authorList>
            <person name="Stach J."/>
            <person name="Montero-Calasanz Md.C."/>
        </authorList>
    </citation>
    <scope>NUCLEOTIDE SEQUENCE [LARGE SCALE GENOMIC DNA]</scope>
    <source>
        <strain evidence="5 6">CT364</strain>
    </source>
</reference>
<organism evidence="5 6">
    <name type="scientific">Pseudomonas granadensis</name>
    <dbReference type="NCBI Taxonomy" id="1421430"/>
    <lineage>
        <taxon>Bacteria</taxon>
        <taxon>Pseudomonadati</taxon>
        <taxon>Pseudomonadota</taxon>
        <taxon>Gammaproteobacteria</taxon>
        <taxon>Pseudomonadales</taxon>
        <taxon>Pseudomonadaceae</taxon>
        <taxon>Pseudomonas</taxon>
    </lineage>
</organism>
<keyword evidence="5" id="KW-0808">Transferase</keyword>
<dbReference type="InterPro" id="IPR043968">
    <property type="entry name" value="SGNH"/>
</dbReference>
<dbReference type="InterPro" id="IPR002656">
    <property type="entry name" value="Acyl_transf_3_dom"/>
</dbReference>
<feature type="transmembrane region" description="Helical" evidence="2">
    <location>
        <begin position="51"/>
        <end position="69"/>
    </location>
</feature>
<feature type="transmembrane region" description="Helical" evidence="2">
    <location>
        <begin position="289"/>
        <end position="306"/>
    </location>
</feature>
<feature type="transmembrane region" description="Helical" evidence="2">
    <location>
        <begin position="208"/>
        <end position="227"/>
    </location>
</feature>
<feature type="transmembrane region" description="Helical" evidence="2">
    <location>
        <begin position="318"/>
        <end position="337"/>
    </location>
</feature>
<keyword evidence="6" id="KW-1185">Reference proteome</keyword>
<feature type="transmembrane region" description="Helical" evidence="2">
    <location>
        <begin position="233"/>
        <end position="252"/>
    </location>
</feature>
<evidence type="ECO:0000256" key="2">
    <source>
        <dbReference type="SAM" id="Phobius"/>
    </source>
</evidence>
<dbReference type="GO" id="GO:0016746">
    <property type="term" value="F:acyltransferase activity"/>
    <property type="evidence" value="ECO:0007669"/>
    <property type="project" value="UniProtKB-KW"/>
</dbReference>
<accession>A0ABX7G9B7</accession>
<keyword evidence="2" id="KW-1133">Transmembrane helix</keyword>
<keyword evidence="2" id="KW-0472">Membrane</keyword>
<proteinExistence type="predicted"/>
<evidence type="ECO:0000256" key="1">
    <source>
        <dbReference type="SAM" id="MobiDB-lite"/>
    </source>
</evidence>
<dbReference type="InterPro" id="IPR050879">
    <property type="entry name" value="Acyltransferase_3"/>
</dbReference>
<evidence type="ECO:0000259" key="4">
    <source>
        <dbReference type="Pfam" id="PF19040"/>
    </source>
</evidence>
<protein>
    <submittedName>
        <fullName evidence="5">Acyltransferase</fullName>
    </submittedName>
</protein>
<evidence type="ECO:0000259" key="3">
    <source>
        <dbReference type="Pfam" id="PF01757"/>
    </source>
</evidence>
<dbReference type="Pfam" id="PF19040">
    <property type="entry name" value="SGNH"/>
    <property type="match status" value="1"/>
</dbReference>
<sequence>MFDRSVEAPAKPALLKNPGDQHHPHSQLHAEETATAIGRKPSIEYRADIDGLRAIAVLLVLIFHGGLALFPSGYIGVDIFFVISGYLTTSIIMTSLDKGTFSFTGFYTRRIWRLQPAIIALLIATLLITTLLYLPSDYVDFLKSEKYTSLLISNQYFSKVTSGYATPDAASLPLLHTWSLAIEWQWYLALPLGLWLLNRYVAKRVFKATVLGLTLAAMALALYLSYAYPDRNYYFFTARIFELMIGSCAVIFSRENFRLKRLSASVICALALATLFYCATREDILSGFPGYHAIAVCLATAVLLFRGIGEASVTSKLLAFRPLVFIGTLSYSLYVWHWPILAVTSYLGIALTPLVQLVYFGATFVIGYLSFVLIENRFRKARAGFGKTLIWLMIVPAIALSLLHSAGDRSEGWPNRFNQGSNNLFNGLKASVPANREACLGVSDGTDPGCIMGAAQARPQVLLMGDSYSNHYWGFVETLAKDANLAVLAQGYPACLALPNIYLYNWYKAKNALYQKCHNAAQRYYEMIASHHFRYVIIGQFWEAYLTDAIVTRLEDPRSVELSQQRLGVALRQALDIIVKSGATPVFLMNTLPMPTGINECLLKQVKLRGLLGSDEQSIQCASVPWSNDEDPTLARLFSELQGEYPSLIVIDPKSLQCKDGACATTVDGLPVYRDLGHMTDYASYRFGEMYLKRFGNPLKGGQ</sequence>
<dbReference type="PANTHER" id="PTHR23028">
    <property type="entry name" value="ACETYLTRANSFERASE"/>
    <property type="match status" value="1"/>
</dbReference>
<feature type="transmembrane region" description="Helical" evidence="2">
    <location>
        <begin position="259"/>
        <end position="277"/>
    </location>
</feature>
<gene>
    <name evidence="5" type="ORF">JN757_13760</name>
</gene>
<keyword evidence="2" id="KW-0812">Transmembrane</keyword>
<dbReference type="PANTHER" id="PTHR23028:SF53">
    <property type="entry name" value="ACYL_TRANSF_3 DOMAIN-CONTAINING PROTEIN"/>
    <property type="match status" value="1"/>
</dbReference>
<feature type="transmembrane region" description="Helical" evidence="2">
    <location>
        <begin position="388"/>
        <end position="407"/>
    </location>
</feature>
<feature type="transmembrane region" description="Helical" evidence="2">
    <location>
        <begin position="184"/>
        <end position="201"/>
    </location>
</feature>
<dbReference type="Proteomes" id="UP000663686">
    <property type="component" value="Chromosome"/>
</dbReference>
<dbReference type="RefSeq" id="WP_203417830.1">
    <property type="nucleotide sequence ID" value="NZ_CP069352.1"/>
</dbReference>
<evidence type="ECO:0000313" key="5">
    <source>
        <dbReference type="EMBL" id="QRK81667.1"/>
    </source>
</evidence>
<dbReference type="Pfam" id="PF01757">
    <property type="entry name" value="Acyl_transf_3"/>
    <property type="match status" value="1"/>
</dbReference>